<evidence type="ECO:0000256" key="6">
    <source>
        <dbReference type="ARBA" id="ARBA00034078"/>
    </source>
</evidence>
<evidence type="ECO:0008006" key="10">
    <source>
        <dbReference type="Google" id="ProtNLM"/>
    </source>
</evidence>
<dbReference type="PIRSF" id="PIRSF000216">
    <property type="entry name" value="NADH_DH_24kDa"/>
    <property type="match status" value="1"/>
</dbReference>
<dbReference type="SUPFAM" id="SSF52833">
    <property type="entry name" value="Thioredoxin-like"/>
    <property type="match status" value="1"/>
</dbReference>
<feature type="binding site" evidence="7">
    <location>
        <position position="88"/>
    </location>
    <ligand>
        <name>[2Fe-2S] cluster</name>
        <dbReference type="ChEBI" id="CHEBI:190135"/>
    </ligand>
</feature>
<reference evidence="8 9" key="1">
    <citation type="journal article" date="2016" name="Nat. Commun.">
        <title>Thousands of microbial genomes shed light on interconnected biogeochemical processes in an aquifer system.</title>
        <authorList>
            <person name="Anantharaman K."/>
            <person name="Brown C.T."/>
            <person name="Hug L.A."/>
            <person name="Sharon I."/>
            <person name="Castelle C.J."/>
            <person name="Probst A.J."/>
            <person name="Thomas B.C."/>
            <person name="Singh A."/>
            <person name="Wilkins M.J."/>
            <person name="Karaoz U."/>
            <person name="Brodie E.L."/>
            <person name="Williams K.H."/>
            <person name="Hubbard S.S."/>
            <person name="Banfield J.F."/>
        </authorList>
    </citation>
    <scope>NUCLEOTIDE SEQUENCE [LARGE SCALE GENOMIC DNA]</scope>
    <source>
        <strain evidence="9">RIFCSPLOWO2_12_FULL_64_10</strain>
    </source>
</reference>
<dbReference type="InterPro" id="IPR042128">
    <property type="entry name" value="NuoE_dom"/>
</dbReference>
<dbReference type="NCBIfam" id="TIGR01958">
    <property type="entry name" value="nuoE_fam"/>
    <property type="match status" value="1"/>
</dbReference>
<dbReference type="GO" id="GO:0051537">
    <property type="term" value="F:2 iron, 2 sulfur cluster binding"/>
    <property type="evidence" value="ECO:0007669"/>
    <property type="project" value="UniProtKB-KW"/>
</dbReference>
<dbReference type="GO" id="GO:0003954">
    <property type="term" value="F:NADH dehydrogenase activity"/>
    <property type="evidence" value="ECO:0007669"/>
    <property type="project" value="TreeGrafter"/>
</dbReference>
<dbReference type="Gene3D" id="3.40.30.10">
    <property type="entry name" value="Glutaredoxin"/>
    <property type="match status" value="1"/>
</dbReference>
<accession>A0A1F6C5E8</accession>
<dbReference type="Proteomes" id="UP000178606">
    <property type="component" value="Unassembled WGS sequence"/>
</dbReference>
<evidence type="ECO:0000256" key="4">
    <source>
        <dbReference type="ARBA" id="ARBA00023004"/>
    </source>
</evidence>
<dbReference type="CDD" id="cd03064">
    <property type="entry name" value="TRX_Fd_NuoE"/>
    <property type="match status" value="1"/>
</dbReference>
<evidence type="ECO:0000256" key="1">
    <source>
        <dbReference type="ARBA" id="ARBA00010643"/>
    </source>
</evidence>
<evidence type="ECO:0000256" key="2">
    <source>
        <dbReference type="ARBA" id="ARBA00022714"/>
    </source>
</evidence>
<name>A0A1F6C5E8_HANXR</name>
<dbReference type="GO" id="GO:0046872">
    <property type="term" value="F:metal ion binding"/>
    <property type="evidence" value="ECO:0007669"/>
    <property type="project" value="UniProtKB-KW"/>
</dbReference>
<evidence type="ECO:0000256" key="3">
    <source>
        <dbReference type="ARBA" id="ARBA00022723"/>
    </source>
</evidence>
<dbReference type="InterPro" id="IPR036249">
    <property type="entry name" value="Thioredoxin-like_sf"/>
</dbReference>
<protein>
    <recommendedName>
        <fullName evidence="10">NADH-quinone oxidoreductase subunit E</fullName>
    </recommendedName>
</protein>
<evidence type="ECO:0000313" key="9">
    <source>
        <dbReference type="Proteomes" id="UP000178606"/>
    </source>
</evidence>
<dbReference type="Pfam" id="PF01257">
    <property type="entry name" value="2Fe-2S_thioredx"/>
    <property type="match status" value="1"/>
</dbReference>
<feature type="binding site" evidence="7">
    <location>
        <position position="124"/>
    </location>
    <ligand>
        <name>[2Fe-2S] cluster</name>
        <dbReference type="ChEBI" id="CHEBI:190135"/>
    </ligand>
</feature>
<dbReference type="EMBL" id="MFKF01000405">
    <property type="protein sequence ID" value="OGG44361.1"/>
    <property type="molecule type" value="Genomic_DNA"/>
</dbReference>
<dbReference type="Gene3D" id="1.10.10.1590">
    <property type="entry name" value="NADH-quinone oxidoreductase subunit E"/>
    <property type="match status" value="1"/>
</dbReference>
<dbReference type="AlphaFoldDB" id="A0A1F6C5E8"/>
<evidence type="ECO:0000256" key="5">
    <source>
        <dbReference type="ARBA" id="ARBA00023014"/>
    </source>
</evidence>
<feature type="binding site" evidence="7">
    <location>
        <position position="83"/>
    </location>
    <ligand>
        <name>[2Fe-2S] cluster</name>
        <dbReference type="ChEBI" id="CHEBI:190135"/>
    </ligand>
</feature>
<comment type="cofactor">
    <cofactor evidence="6">
        <name>[2Fe-2S] cluster</name>
        <dbReference type="ChEBI" id="CHEBI:190135"/>
    </cofactor>
</comment>
<keyword evidence="3 7" id="KW-0479">Metal-binding</keyword>
<comment type="caution">
    <text evidence="8">The sequence shown here is derived from an EMBL/GenBank/DDBJ whole genome shotgun (WGS) entry which is preliminary data.</text>
</comment>
<evidence type="ECO:0000256" key="7">
    <source>
        <dbReference type="PIRSR" id="PIRSR000216-1"/>
    </source>
</evidence>
<keyword evidence="2 7" id="KW-0001">2Fe-2S</keyword>
<proteinExistence type="inferred from homology"/>
<keyword evidence="5 7" id="KW-0411">Iron-sulfur</keyword>
<sequence length="165" mass="18213">MSVQFSSEARKEFDELLTHYPYKEPALLPVLHLAQREFGHLSLEVLKYVADLLELPPARVAGVATFYPMYHFKPVGKYLLHVCATLSCALLGAEGVAGYLQEKLGVKVGETTPDGRFTILKVECVASCGTAPVLMLNETLIHHITKAKLDDILADPEAYVTKKKT</sequence>
<dbReference type="InterPro" id="IPR002023">
    <property type="entry name" value="NuoE-like"/>
</dbReference>
<dbReference type="FunFam" id="1.10.10.1590:FF:000001">
    <property type="entry name" value="NADH-quinone oxidoreductase subunit E"/>
    <property type="match status" value="1"/>
</dbReference>
<comment type="cofactor">
    <cofactor evidence="7">
        <name>[2Fe-2S] cluster</name>
        <dbReference type="ChEBI" id="CHEBI:190135"/>
    </cofactor>
    <text evidence="7">Binds 1 [2Fe-2S] cluster.</text>
</comment>
<dbReference type="PANTHER" id="PTHR10371">
    <property type="entry name" value="NADH DEHYDROGENASE UBIQUINONE FLAVOPROTEIN 2, MITOCHONDRIAL"/>
    <property type="match status" value="1"/>
</dbReference>
<gene>
    <name evidence="8" type="ORF">A3F84_00970</name>
</gene>
<dbReference type="InterPro" id="IPR041921">
    <property type="entry name" value="NuoE_N"/>
</dbReference>
<comment type="similarity">
    <text evidence="1">Belongs to the complex I 24 kDa subunit family.</text>
</comment>
<evidence type="ECO:0000313" key="8">
    <source>
        <dbReference type="EMBL" id="OGG44361.1"/>
    </source>
</evidence>
<organism evidence="8 9">
    <name type="scientific">Handelsmanbacteria sp. (strain RIFCSPLOWO2_12_FULL_64_10)</name>
    <dbReference type="NCBI Taxonomy" id="1817868"/>
    <lineage>
        <taxon>Bacteria</taxon>
        <taxon>Candidatus Handelsmaniibacteriota</taxon>
    </lineage>
</organism>
<keyword evidence="4 7" id="KW-0408">Iron</keyword>
<dbReference type="PANTHER" id="PTHR10371:SF3">
    <property type="entry name" value="NADH DEHYDROGENASE [UBIQUINONE] FLAVOPROTEIN 2, MITOCHONDRIAL"/>
    <property type="match status" value="1"/>
</dbReference>
<feature type="binding site" evidence="7">
    <location>
        <position position="128"/>
    </location>
    <ligand>
        <name>[2Fe-2S] cluster</name>
        <dbReference type="ChEBI" id="CHEBI:190135"/>
    </ligand>
</feature>